<evidence type="ECO:0000256" key="4">
    <source>
        <dbReference type="ARBA" id="ARBA00022475"/>
    </source>
</evidence>
<dbReference type="OrthoDB" id="3733837at2"/>
<feature type="transmembrane region" description="Helical" evidence="8">
    <location>
        <begin position="63"/>
        <end position="85"/>
    </location>
</feature>
<gene>
    <name evidence="9" type="ORF">EV141_1180</name>
</gene>
<comment type="caution">
    <text evidence="9">The sequence shown here is derived from an EMBL/GenBank/DDBJ whole genome shotgun (WGS) entry which is preliminary data.</text>
</comment>
<evidence type="ECO:0000313" key="10">
    <source>
        <dbReference type="Proteomes" id="UP000293519"/>
    </source>
</evidence>
<keyword evidence="3" id="KW-0813">Transport</keyword>
<keyword evidence="5 8" id="KW-0812">Transmembrane</keyword>
<protein>
    <submittedName>
        <fullName evidence="9">Multisubunit sodium/proton antiporter MrpF subunit</fullName>
    </submittedName>
</protein>
<feature type="transmembrane region" description="Helical" evidence="8">
    <location>
        <begin position="37"/>
        <end position="57"/>
    </location>
</feature>
<dbReference type="InterPro" id="IPR007208">
    <property type="entry name" value="MrpF/PhaF-like"/>
</dbReference>
<dbReference type="PANTHER" id="PTHR34702">
    <property type="entry name" value="NA(+)/H(+) ANTIPORTER SUBUNIT F1"/>
    <property type="match status" value="1"/>
</dbReference>
<dbReference type="AlphaFoldDB" id="A0A4Q7LT54"/>
<feature type="transmembrane region" description="Helical" evidence="8">
    <location>
        <begin position="6"/>
        <end position="25"/>
    </location>
</feature>
<keyword evidence="4" id="KW-1003">Cell membrane</keyword>
<evidence type="ECO:0000256" key="6">
    <source>
        <dbReference type="ARBA" id="ARBA00022989"/>
    </source>
</evidence>
<keyword evidence="6 8" id="KW-1133">Transmembrane helix</keyword>
<dbReference type="GO" id="GO:0015385">
    <property type="term" value="F:sodium:proton antiporter activity"/>
    <property type="evidence" value="ECO:0007669"/>
    <property type="project" value="TreeGrafter"/>
</dbReference>
<keyword evidence="10" id="KW-1185">Reference proteome</keyword>
<dbReference type="EMBL" id="SGWW01000002">
    <property type="protein sequence ID" value="RZS57467.1"/>
    <property type="molecule type" value="Genomic_DNA"/>
</dbReference>
<evidence type="ECO:0000256" key="5">
    <source>
        <dbReference type="ARBA" id="ARBA00022692"/>
    </source>
</evidence>
<dbReference type="GO" id="GO:0005886">
    <property type="term" value="C:plasma membrane"/>
    <property type="evidence" value="ECO:0007669"/>
    <property type="project" value="UniProtKB-SubCell"/>
</dbReference>
<comment type="subcellular location">
    <subcellularLocation>
        <location evidence="1">Cell membrane</location>
        <topology evidence="1">Multi-pass membrane protein</topology>
    </subcellularLocation>
</comment>
<sequence>METATTVLLWVAGLLLATTAVLCLWRVIVGPSILDRMIASDVILTTLMLVVGAEMAINSHTRTVPLMVILAGTAIFGTVAVSRFVTKPIEASEAPSVAGAEDRP</sequence>
<keyword evidence="7 8" id="KW-0472">Membrane</keyword>
<dbReference type="RefSeq" id="WP_130485035.1">
    <property type="nucleotide sequence ID" value="NZ_SGWW01000002.1"/>
</dbReference>
<accession>A0A4Q7LT54</accession>
<name>A0A4Q7LT54_9MICO</name>
<dbReference type="Proteomes" id="UP000293519">
    <property type="component" value="Unassembled WGS sequence"/>
</dbReference>
<comment type="similarity">
    <text evidence="2">Belongs to the CPA3 antiporters (TC 2.A.63) subunit F family.</text>
</comment>
<evidence type="ECO:0000313" key="9">
    <source>
        <dbReference type="EMBL" id="RZS57467.1"/>
    </source>
</evidence>
<dbReference type="PANTHER" id="PTHR34702:SF1">
    <property type="entry name" value="NA(+)_H(+) ANTIPORTER SUBUNIT F"/>
    <property type="match status" value="1"/>
</dbReference>
<proteinExistence type="inferred from homology"/>
<evidence type="ECO:0000256" key="7">
    <source>
        <dbReference type="ARBA" id="ARBA00023136"/>
    </source>
</evidence>
<organism evidence="9 10">
    <name type="scientific">Microcella putealis</name>
    <dbReference type="NCBI Taxonomy" id="337005"/>
    <lineage>
        <taxon>Bacteria</taxon>
        <taxon>Bacillati</taxon>
        <taxon>Actinomycetota</taxon>
        <taxon>Actinomycetes</taxon>
        <taxon>Micrococcales</taxon>
        <taxon>Microbacteriaceae</taxon>
        <taxon>Microcella</taxon>
    </lineage>
</organism>
<evidence type="ECO:0000256" key="1">
    <source>
        <dbReference type="ARBA" id="ARBA00004651"/>
    </source>
</evidence>
<evidence type="ECO:0000256" key="2">
    <source>
        <dbReference type="ARBA" id="ARBA00009212"/>
    </source>
</evidence>
<evidence type="ECO:0000256" key="8">
    <source>
        <dbReference type="SAM" id="Phobius"/>
    </source>
</evidence>
<evidence type="ECO:0000256" key="3">
    <source>
        <dbReference type="ARBA" id="ARBA00022448"/>
    </source>
</evidence>
<reference evidence="9 10" key="1">
    <citation type="journal article" date="2015" name="Stand. Genomic Sci.">
        <title>Genomic Encyclopedia of Bacterial and Archaeal Type Strains, Phase III: the genomes of soil and plant-associated and newly described type strains.</title>
        <authorList>
            <person name="Whitman W.B."/>
            <person name="Woyke T."/>
            <person name="Klenk H.P."/>
            <person name="Zhou Y."/>
            <person name="Lilburn T.G."/>
            <person name="Beck B.J."/>
            <person name="De Vos P."/>
            <person name="Vandamme P."/>
            <person name="Eisen J.A."/>
            <person name="Garrity G."/>
            <person name="Hugenholtz P."/>
            <person name="Kyrpides N.C."/>
        </authorList>
    </citation>
    <scope>NUCLEOTIDE SEQUENCE [LARGE SCALE GENOMIC DNA]</scope>
    <source>
        <strain evidence="9 10">CV2</strain>
    </source>
</reference>
<dbReference type="Pfam" id="PF04066">
    <property type="entry name" value="MrpF_PhaF"/>
    <property type="match status" value="1"/>
</dbReference>